<dbReference type="GO" id="GO:0022857">
    <property type="term" value="F:transmembrane transporter activity"/>
    <property type="evidence" value="ECO:0007669"/>
    <property type="project" value="InterPro"/>
</dbReference>
<proteinExistence type="inferred from homology"/>
<comment type="similarity">
    <text evidence="7">Belongs to the drug/metabolite transporter (DMT) superfamily. Small multidrug resistance (SMR) (TC 2.A.7.1) family.</text>
</comment>
<evidence type="ECO:0000313" key="9">
    <source>
        <dbReference type="EMBL" id="QGG96545.1"/>
    </source>
</evidence>
<dbReference type="GO" id="GO:0005886">
    <property type="term" value="C:plasma membrane"/>
    <property type="evidence" value="ECO:0007669"/>
    <property type="project" value="UniProtKB-SubCell"/>
</dbReference>
<dbReference type="FunFam" id="1.10.3730.20:FF:000001">
    <property type="entry name" value="Quaternary ammonium compound resistance transporter SugE"/>
    <property type="match status" value="1"/>
</dbReference>
<keyword evidence="6 8" id="KW-0472">Membrane</keyword>
<dbReference type="PANTHER" id="PTHR30561:SF0">
    <property type="entry name" value="GUANIDINIUM EXPORTER"/>
    <property type="match status" value="1"/>
</dbReference>
<evidence type="ECO:0000256" key="2">
    <source>
        <dbReference type="ARBA" id="ARBA00022448"/>
    </source>
</evidence>
<evidence type="ECO:0000256" key="3">
    <source>
        <dbReference type="ARBA" id="ARBA00022475"/>
    </source>
</evidence>
<dbReference type="EMBL" id="CP045851">
    <property type="protein sequence ID" value="QGG96545.1"/>
    <property type="molecule type" value="Genomic_DNA"/>
</dbReference>
<dbReference type="InterPro" id="IPR045324">
    <property type="entry name" value="Small_multidrug_res"/>
</dbReference>
<evidence type="ECO:0000256" key="5">
    <source>
        <dbReference type="ARBA" id="ARBA00022989"/>
    </source>
</evidence>
<feature type="transmembrane region" description="Helical" evidence="8">
    <location>
        <begin position="83"/>
        <end position="103"/>
    </location>
</feature>
<evidence type="ECO:0000313" key="10">
    <source>
        <dbReference type="Proteomes" id="UP000334019"/>
    </source>
</evidence>
<keyword evidence="2" id="KW-0813">Transport</keyword>
<dbReference type="Pfam" id="PF00893">
    <property type="entry name" value="Multi_Drug_Res"/>
    <property type="match status" value="1"/>
</dbReference>
<comment type="subcellular location">
    <subcellularLocation>
        <location evidence="1 7">Cell membrane</location>
        <topology evidence="1 7">Multi-pass membrane protein</topology>
    </subcellularLocation>
</comment>
<organism evidence="9 10">
    <name type="scientific">Actinomarinicola tropica</name>
    <dbReference type="NCBI Taxonomy" id="2789776"/>
    <lineage>
        <taxon>Bacteria</taxon>
        <taxon>Bacillati</taxon>
        <taxon>Actinomycetota</taxon>
        <taxon>Acidimicrobiia</taxon>
        <taxon>Acidimicrobiales</taxon>
        <taxon>Iamiaceae</taxon>
        <taxon>Actinomarinicola</taxon>
    </lineage>
</organism>
<dbReference type="KEGG" id="atq:GH723_16350"/>
<evidence type="ECO:0000256" key="1">
    <source>
        <dbReference type="ARBA" id="ARBA00004651"/>
    </source>
</evidence>
<accession>A0A5Q2RTK2</accession>
<dbReference type="InterPro" id="IPR037185">
    <property type="entry name" value="EmrE-like"/>
</dbReference>
<keyword evidence="5 8" id="KW-1133">Transmembrane helix</keyword>
<evidence type="ECO:0000256" key="7">
    <source>
        <dbReference type="RuleBase" id="RU003942"/>
    </source>
</evidence>
<name>A0A5Q2RTK2_9ACTN</name>
<keyword evidence="4 7" id="KW-0812">Transmembrane</keyword>
<dbReference type="PANTHER" id="PTHR30561">
    <property type="entry name" value="SMR FAMILY PROTON-DEPENDENT DRUG EFFLUX TRANSPORTER SUGE"/>
    <property type="match status" value="1"/>
</dbReference>
<dbReference type="Proteomes" id="UP000334019">
    <property type="component" value="Chromosome"/>
</dbReference>
<evidence type="ECO:0000256" key="6">
    <source>
        <dbReference type="ARBA" id="ARBA00023136"/>
    </source>
</evidence>
<dbReference type="RefSeq" id="WP_153760649.1">
    <property type="nucleotide sequence ID" value="NZ_CP045851.1"/>
</dbReference>
<keyword evidence="10" id="KW-1185">Reference proteome</keyword>
<dbReference type="Gene3D" id="1.10.3730.20">
    <property type="match status" value="1"/>
</dbReference>
<evidence type="ECO:0000256" key="8">
    <source>
        <dbReference type="SAM" id="Phobius"/>
    </source>
</evidence>
<evidence type="ECO:0000256" key="4">
    <source>
        <dbReference type="ARBA" id="ARBA00022692"/>
    </source>
</evidence>
<sequence length="106" mass="10579">MSWFVLVVAGLLEVGWAAMLPQTEGLTRLGPTAGFVALLAASMFGLAKATETIPLGTAYAVWVGIGAAGTTLVGIVVHDDPAGAAQLGFLALLVVSIVGLKVASSA</sequence>
<reference evidence="9 10" key="1">
    <citation type="submission" date="2019-11" db="EMBL/GenBank/DDBJ databases">
        <authorList>
            <person name="He Y."/>
        </authorList>
    </citation>
    <scope>NUCLEOTIDE SEQUENCE [LARGE SCALE GENOMIC DNA]</scope>
    <source>
        <strain evidence="9 10">SCSIO 58843</strain>
    </source>
</reference>
<gene>
    <name evidence="9" type="ORF">GH723_16350</name>
</gene>
<feature type="transmembrane region" description="Helical" evidence="8">
    <location>
        <begin position="59"/>
        <end position="77"/>
    </location>
</feature>
<dbReference type="SUPFAM" id="SSF103481">
    <property type="entry name" value="Multidrug resistance efflux transporter EmrE"/>
    <property type="match status" value="1"/>
</dbReference>
<keyword evidence="3" id="KW-1003">Cell membrane</keyword>
<evidence type="ECO:0008006" key="11">
    <source>
        <dbReference type="Google" id="ProtNLM"/>
    </source>
</evidence>
<protein>
    <recommendedName>
        <fullName evidence="11">QacE family quaternary ammonium compound efflux SMR transporter</fullName>
    </recommendedName>
</protein>
<dbReference type="InterPro" id="IPR000390">
    <property type="entry name" value="Small_drug/metabolite_transptr"/>
</dbReference>
<dbReference type="AlphaFoldDB" id="A0A5Q2RTK2"/>
<feature type="transmembrane region" description="Helical" evidence="8">
    <location>
        <begin position="27"/>
        <end position="47"/>
    </location>
</feature>